<comment type="function">
    <text evidence="10">Necessary for normal cell division and for the maintenance of normal septation.</text>
</comment>
<dbReference type="Pfam" id="PF01926">
    <property type="entry name" value="MMR_HSR1"/>
    <property type="match status" value="1"/>
</dbReference>
<evidence type="ECO:0000313" key="13">
    <source>
        <dbReference type="EMBL" id="WIY48077.1"/>
    </source>
</evidence>
<gene>
    <name evidence="13" type="primary">yihA</name>
    <name evidence="10" type="synonym">engB</name>
    <name evidence="13" type="ORF">QRO08_19980</name>
</gene>
<dbReference type="PANTHER" id="PTHR11649">
    <property type="entry name" value="MSS1/TRME-RELATED GTP-BINDING PROTEIN"/>
    <property type="match status" value="1"/>
</dbReference>
<dbReference type="CDD" id="cd01876">
    <property type="entry name" value="YihA_EngB"/>
    <property type="match status" value="1"/>
</dbReference>
<dbReference type="EMBL" id="CP127363">
    <property type="protein sequence ID" value="WIY48077.1"/>
    <property type="molecule type" value="Genomic_DNA"/>
</dbReference>
<keyword evidence="7 10" id="KW-0342">GTP-binding</keyword>
<proteinExistence type="inferred from homology"/>
<evidence type="ECO:0000256" key="9">
    <source>
        <dbReference type="ARBA" id="ARBA00023306"/>
    </source>
</evidence>
<evidence type="ECO:0000256" key="11">
    <source>
        <dbReference type="SAM" id="MobiDB-lite"/>
    </source>
</evidence>
<sequence>MTTTSHAPVAGSLPPAPDAKVAVGWMHTARFLTTAAQLHHLPAIHVPEFAFVGRSNAGKSTCINTLTQQKQLAFASKKPGRTQHINLFALGRQGVTDAVLADLPGYGYAAVSRSDKQRWQQVMVNYLVSRESLTGIVLLCDPRLGLTELDEALLEAVRPRVEAGLKFLVLLTKADKLTRAEQAKVLSITRLQAGGGEVKMFSALKKQGVDEVAQLLWQWSHPLDGTPAAAAGPQEGLQPPADPAPGPEDSATS</sequence>
<keyword evidence="4" id="KW-0479">Metal-binding</keyword>
<evidence type="ECO:0000256" key="5">
    <source>
        <dbReference type="ARBA" id="ARBA00022741"/>
    </source>
</evidence>
<dbReference type="SUPFAM" id="SSF52540">
    <property type="entry name" value="P-loop containing nucleoside triphosphate hydrolases"/>
    <property type="match status" value="1"/>
</dbReference>
<dbReference type="InterPro" id="IPR030393">
    <property type="entry name" value="G_ENGB_dom"/>
</dbReference>
<dbReference type="GeneID" id="79790638"/>
<dbReference type="Proteomes" id="UP001242732">
    <property type="component" value="Chromosome"/>
</dbReference>
<reference evidence="13 14" key="1">
    <citation type="submission" date="2023-06" db="EMBL/GenBank/DDBJ databases">
        <authorList>
            <person name="Ham H."/>
            <person name="Park D.S."/>
        </authorList>
    </citation>
    <scope>NUCLEOTIDE SEQUENCE [LARGE SCALE GENOMIC DNA]</scope>
    <source>
        <strain evidence="13 14">KACC 17005</strain>
    </source>
</reference>
<evidence type="ECO:0000313" key="14">
    <source>
        <dbReference type="Proteomes" id="UP001242732"/>
    </source>
</evidence>
<evidence type="ECO:0000256" key="10">
    <source>
        <dbReference type="HAMAP-Rule" id="MF_00321"/>
    </source>
</evidence>
<dbReference type="InterPro" id="IPR027417">
    <property type="entry name" value="P-loop_NTPase"/>
</dbReference>
<dbReference type="HAMAP" id="MF_00321">
    <property type="entry name" value="GTPase_EngB"/>
    <property type="match status" value="1"/>
</dbReference>
<evidence type="ECO:0000256" key="7">
    <source>
        <dbReference type="ARBA" id="ARBA00023134"/>
    </source>
</evidence>
<keyword evidence="14" id="KW-1185">Reference proteome</keyword>
<dbReference type="Gene3D" id="3.40.50.300">
    <property type="entry name" value="P-loop containing nucleotide triphosphate hydrolases"/>
    <property type="match status" value="1"/>
</dbReference>
<evidence type="ECO:0000259" key="12">
    <source>
        <dbReference type="PROSITE" id="PS51706"/>
    </source>
</evidence>
<keyword evidence="6" id="KW-0460">Magnesium</keyword>
<comment type="similarity">
    <text evidence="2 10">Belongs to the TRAFAC class TrmE-Era-EngA-EngB-Septin-like GTPase superfamily. EngB GTPase family.</text>
</comment>
<keyword evidence="8 10" id="KW-0717">Septation</keyword>
<evidence type="ECO:0000256" key="6">
    <source>
        <dbReference type="ARBA" id="ARBA00022842"/>
    </source>
</evidence>
<comment type="cofactor">
    <cofactor evidence="1">
        <name>Mg(2+)</name>
        <dbReference type="ChEBI" id="CHEBI:18420"/>
    </cofactor>
</comment>
<keyword evidence="9 10" id="KW-0131">Cell cycle</keyword>
<organism evidence="13 14">
    <name type="scientific">Paracidovorax citrulli</name>
    <name type="common">Acidovorax citrulli</name>
    <dbReference type="NCBI Taxonomy" id="80869"/>
    <lineage>
        <taxon>Bacteria</taxon>
        <taxon>Pseudomonadati</taxon>
        <taxon>Pseudomonadota</taxon>
        <taxon>Betaproteobacteria</taxon>
        <taxon>Burkholderiales</taxon>
        <taxon>Comamonadaceae</taxon>
        <taxon>Paracidovorax</taxon>
    </lineage>
</organism>
<evidence type="ECO:0000256" key="3">
    <source>
        <dbReference type="ARBA" id="ARBA00022618"/>
    </source>
</evidence>
<dbReference type="InterPro" id="IPR019987">
    <property type="entry name" value="GTP-bd_ribosome_bio_YsxC"/>
</dbReference>
<dbReference type="PROSITE" id="PS51706">
    <property type="entry name" value="G_ENGB"/>
    <property type="match status" value="1"/>
</dbReference>
<name>A0ABY9AMN8_PARCI</name>
<protein>
    <recommendedName>
        <fullName evidence="10">Probable GTP-binding protein EngB</fullName>
    </recommendedName>
</protein>
<keyword evidence="3 10" id="KW-0132">Cell division</keyword>
<keyword evidence="5 10" id="KW-0547">Nucleotide-binding</keyword>
<evidence type="ECO:0000256" key="8">
    <source>
        <dbReference type="ARBA" id="ARBA00023210"/>
    </source>
</evidence>
<evidence type="ECO:0000256" key="1">
    <source>
        <dbReference type="ARBA" id="ARBA00001946"/>
    </source>
</evidence>
<evidence type="ECO:0000256" key="2">
    <source>
        <dbReference type="ARBA" id="ARBA00009638"/>
    </source>
</evidence>
<dbReference type="PANTHER" id="PTHR11649:SF13">
    <property type="entry name" value="ENGB-TYPE G DOMAIN-CONTAINING PROTEIN"/>
    <property type="match status" value="1"/>
</dbReference>
<feature type="region of interest" description="Disordered" evidence="11">
    <location>
        <begin position="224"/>
        <end position="253"/>
    </location>
</feature>
<evidence type="ECO:0000256" key="4">
    <source>
        <dbReference type="ARBA" id="ARBA00022723"/>
    </source>
</evidence>
<feature type="domain" description="EngB-type G" evidence="12">
    <location>
        <begin position="45"/>
        <end position="222"/>
    </location>
</feature>
<dbReference type="RefSeq" id="WP_011794139.1">
    <property type="nucleotide sequence ID" value="NZ_CP023687.1"/>
</dbReference>
<dbReference type="InterPro" id="IPR006073">
    <property type="entry name" value="GTP-bd"/>
</dbReference>
<dbReference type="NCBIfam" id="TIGR03598">
    <property type="entry name" value="GTPase_YsxC"/>
    <property type="match status" value="1"/>
</dbReference>
<accession>A0ABY9AMN8</accession>